<proteinExistence type="predicted"/>
<protein>
    <submittedName>
        <fullName evidence="1">DUF4868 domain-containing protein</fullName>
    </submittedName>
</protein>
<accession>A0A926S7F5</accession>
<comment type="caution">
    <text evidence="1">The sequence shown here is derived from an EMBL/GenBank/DDBJ whole genome shotgun (WGS) entry which is preliminary data.</text>
</comment>
<organism evidence="1 2">
    <name type="scientific">Roseibium aggregatum</name>
    <dbReference type="NCBI Taxonomy" id="187304"/>
    <lineage>
        <taxon>Bacteria</taxon>
        <taxon>Pseudomonadati</taxon>
        <taxon>Pseudomonadota</taxon>
        <taxon>Alphaproteobacteria</taxon>
        <taxon>Hyphomicrobiales</taxon>
        <taxon>Stappiaceae</taxon>
        <taxon>Roseibium</taxon>
    </lineage>
</organism>
<dbReference type="RefSeq" id="WP_190294285.1">
    <property type="nucleotide sequence ID" value="NZ_JABFCZ010000045.1"/>
</dbReference>
<sequence>MPQNLFAACRDNNGQLIAKRVRLDSTVQQQVETIFRDQEASFRAGVTSEVAFDGAWNPDEDEFLTIDIPVEAAVFANTINANAVAIPDINTAAFAGEGIKALFTGSTANGVSKVVVQRFTSQQMLERKFALLQHGNAFRRLSDPAFSLDTSLTCIIEGGKIKFKSQFKLRSIINMFDIYRAATDQEVQTFAGHASLEVADVSAFVDVTNQATRKLIHAVAKNGTLDTYTPAAIQAAAQATGLGIDVQNGKIVMPADHGEIKALLQFLNESRYTGPLSGQPFVTNSQRPV</sequence>
<dbReference type="Pfam" id="PF16162">
    <property type="entry name" value="KwaB"/>
    <property type="match status" value="1"/>
</dbReference>
<dbReference type="Proteomes" id="UP000598467">
    <property type="component" value="Unassembled WGS sequence"/>
</dbReference>
<reference evidence="1" key="1">
    <citation type="submission" date="2020-05" db="EMBL/GenBank/DDBJ databases">
        <title>Identification of trans-AT polyketide cluster in two marine bacteria, producers of a novel glutaramide-containing polyketide sesbanimide D and analogs.</title>
        <authorList>
            <person name="Kacar D."/>
            <person name="Rodriguez P."/>
            <person name="Canedo L."/>
            <person name="Gonzalez E."/>
            <person name="Galan B."/>
            <person name="De La Calle F."/>
            <person name="Garcia J.L."/>
        </authorList>
    </citation>
    <scope>NUCLEOTIDE SEQUENCE</scope>
    <source>
        <strain evidence="1">PHM038</strain>
    </source>
</reference>
<evidence type="ECO:0000313" key="2">
    <source>
        <dbReference type="Proteomes" id="UP000598467"/>
    </source>
</evidence>
<name>A0A926S7F5_9HYPH</name>
<dbReference type="AlphaFoldDB" id="A0A926S7F5"/>
<dbReference type="EMBL" id="JABFCZ010000045">
    <property type="protein sequence ID" value="MBD1549593.1"/>
    <property type="molecule type" value="Genomic_DNA"/>
</dbReference>
<evidence type="ECO:0000313" key="1">
    <source>
        <dbReference type="EMBL" id="MBD1549593.1"/>
    </source>
</evidence>
<gene>
    <name evidence="1" type="ORF">HK439_25340</name>
</gene>
<dbReference type="InterPro" id="IPR032359">
    <property type="entry name" value="KwaB-like"/>
</dbReference>